<comment type="caution">
    <text evidence="3">The sequence shown here is derived from an EMBL/GenBank/DDBJ whole genome shotgun (WGS) entry which is preliminary data.</text>
</comment>
<gene>
    <name evidence="3" type="ORF">ISN45_Aa01g038360</name>
</gene>
<dbReference type="NCBIfam" id="TIGR01640">
    <property type="entry name" value="F_box_assoc_1"/>
    <property type="match status" value="1"/>
</dbReference>
<sequence length="402" mass="46411">MNQLRSSSIAGEETEYFDRIPVDLFISNILSRLPLKSIVQCRCVSKLWSSRIRLPNYNLLFPIKPPAPPRILFTIEYERELFVYSSPQLHNPGENTSLVATLHQRTRGTGFSVYRPPVGGLVCRQHYRKNPMNPSPVVVISNPITGECLALPRLRMDEIKNKSKLFLGNVGYCFSFGYDPIDKKFKILRITTLYEYDTQNSSQYQVLTLGARKKNLLWRNIQCCTNHYPYMCHDDMICISGVLYYPAGCYKGKRHCVAIACFDVRSESFSFINVDLEDMTAEKISSYSFALIDYKGKLGACYCDTYKNLFELWVLENAEEHKWSKYIYQMPQLPEMISVRASGMIGSGEIVLQPSYSVVDFFVLYYNLERNIITRVRLEVPLMVSGCWVHAFTNYVEDLKLM</sequence>
<dbReference type="AlphaFoldDB" id="A0A8T2CJ37"/>
<evidence type="ECO:0000259" key="2">
    <source>
        <dbReference type="Pfam" id="PF08268"/>
    </source>
</evidence>
<keyword evidence="4" id="KW-1185">Reference proteome</keyword>
<dbReference type="InterPro" id="IPR013187">
    <property type="entry name" value="F-box-assoc_dom_typ3"/>
</dbReference>
<dbReference type="EMBL" id="JAEFBK010000006">
    <property type="protein sequence ID" value="KAG7595121.1"/>
    <property type="molecule type" value="Genomic_DNA"/>
</dbReference>
<dbReference type="PANTHER" id="PTHR31111:SF94">
    <property type="entry name" value="E3 UBIQUITIN-PROTEIN LIGASE SGIP1"/>
    <property type="match status" value="1"/>
</dbReference>
<organism evidence="3 4">
    <name type="scientific">Arabidopsis thaliana x Arabidopsis arenosa</name>
    <dbReference type="NCBI Taxonomy" id="1240361"/>
    <lineage>
        <taxon>Eukaryota</taxon>
        <taxon>Viridiplantae</taxon>
        <taxon>Streptophyta</taxon>
        <taxon>Embryophyta</taxon>
        <taxon>Tracheophyta</taxon>
        <taxon>Spermatophyta</taxon>
        <taxon>Magnoliopsida</taxon>
        <taxon>eudicotyledons</taxon>
        <taxon>Gunneridae</taxon>
        <taxon>Pentapetalae</taxon>
        <taxon>rosids</taxon>
        <taxon>malvids</taxon>
        <taxon>Brassicales</taxon>
        <taxon>Brassicaceae</taxon>
        <taxon>Camelineae</taxon>
        <taxon>Arabidopsis</taxon>
    </lineage>
</organism>
<dbReference type="InterPro" id="IPR017451">
    <property type="entry name" value="F-box-assoc_interact_dom"/>
</dbReference>
<proteinExistence type="predicted"/>
<protein>
    <submittedName>
        <fullName evidence="3">Galactose oxidase/kelch beta-propeller</fullName>
    </submittedName>
</protein>
<dbReference type="PANTHER" id="PTHR31111">
    <property type="entry name" value="BNAA05G37150D PROTEIN-RELATED"/>
    <property type="match status" value="1"/>
</dbReference>
<feature type="domain" description="F-box associated beta-propeller type 3" evidence="2">
    <location>
        <begin position="70"/>
        <end position="382"/>
    </location>
</feature>
<evidence type="ECO:0000313" key="3">
    <source>
        <dbReference type="EMBL" id="KAG7595121.1"/>
    </source>
</evidence>
<feature type="domain" description="F-box" evidence="1">
    <location>
        <begin position="26"/>
        <end position="57"/>
    </location>
</feature>
<name>A0A8T2CJ37_9BRAS</name>
<dbReference type="Pfam" id="PF08268">
    <property type="entry name" value="FBA_3"/>
    <property type="match status" value="1"/>
</dbReference>
<dbReference type="InterPro" id="IPR001810">
    <property type="entry name" value="F-box_dom"/>
</dbReference>
<dbReference type="Pfam" id="PF00646">
    <property type="entry name" value="F-box"/>
    <property type="match status" value="1"/>
</dbReference>
<dbReference type="Proteomes" id="UP000694240">
    <property type="component" value="Chromosome 6"/>
</dbReference>
<evidence type="ECO:0000259" key="1">
    <source>
        <dbReference type="Pfam" id="PF00646"/>
    </source>
</evidence>
<reference evidence="3 4" key="1">
    <citation type="submission" date="2020-12" db="EMBL/GenBank/DDBJ databases">
        <title>Concerted genomic and epigenomic changes stabilize Arabidopsis allopolyploids.</title>
        <authorList>
            <person name="Chen Z."/>
        </authorList>
    </citation>
    <scope>NUCLEOTIDE SEQUENCE [LARGE SCALE GENOMIC DNA]</scope>
    <source>
        <strain evidence="3">Allo738</strain>
        <tissue evidence="3">Leaf</tissue>
    </source>
</reference>
<accession>A0A8T2CJ37</accession>
<evidence type="ECO:0000313" key="4">
    <source>
        <dbReference type="Proteomes" id="UP000694240"/>
    </source>
</evidence>